<evidence type="ECO:0000313" key="9">
    <source>
        <dbReference type="EMBL" id="QNM85646.1"/>
    </source>
</evidence>
<evidence type="ECO:0000256" key="5">
    <source>
        <dbReference type="ARBA" id="ARBA00023136"/>
    </source>
</evidence>
<feature type="transmembrane region" description="Helical" evidence="6">
    <location>
        <begin position="352"/>
        <end position="368"/>
    </location>
</feature>
<feature type="transmembrane region" description="Helical" evidence="6">
    <location>
        <begin position="443"/>
        <end position="463"/>
    </location>
</feature>
<feature type="transmembrane region" description="Helical" evidence="6">
    <location>
        <begin position="57"/>
        <end position="74"/>
    </location>
</feature>
<dbReference type="GO" id="GO:0005886">
    <property type="term" value="C:plasma membrane"/>
    <property type="evidence" value="ECO:0007669"/>
    <property type="project" value="UniProtKB-SubCell"/>
</dbReference>
<protein>
    <submittedName>
        <fullName evidence="9">ComEC/Rec2 family competence protein</fullName>
    </submittedName>
</protein>
<feature type="transmembrane region" description="Helical" evidence="6">
    <location>
        <begin position="475"/>
        <end position="495"/>
    </location>
</feature>
<proteinExistence type="predicted"/>
<keyword evidence="4 6" id="KW-1133">Transmembrane helix</keyword>
<evidence type="ECO:0000259" key="7">
    <source>
        <dbReference type="Pfam" id="PF03772"/>
    </source>
</evidence>
<organism evidence="9 10">
    <name type="scientific">Polaribacter pectinis</name>
    <dbReference type="NCBI Taxonomy" id="2738844"/>
    <lineage>
        <taxon>Bacteria</taxon>
        <taxon>Pseudomonadati</taxon>
        <taxon>Bacteroidota</taxon>
        <taxon>Flavobacteriia</taxon>
        <taxon>Flavobacteriales</taxon>
        <taxon>Flavobacteriaceae</taxon>
    </lineage>
</organism>
<keyword evidence="5 6" id="KW-0472">Membrane</keyword>
<evidence type="ECO:0000256" key="4">
    <source>
        <dbReference type="ARBA" id="ARBA00022989"/>
    </source>
</evidence>
<feature type="transmembrane region" description="Helical" evidence="6">
    <location>
        <begin position="7"/>
        <end position="25"/>
    </location>
</feature>
<dbReference type="PANTHER" id="PTHR30619:SF1">
    <property type="entry name" value="RECOMBINATION PROTEIN 2"/>
    <property type="match status" value="1"/>
</dbReference>
<evidence type="ECO:0000313" key="10">
    <source>
        <dbReference type="Proteomes" id="UP000515808"/>
    </source>
</evidence>
<dbReference type="PANTHER" id="PTHR30619">
    <property type="entry name" value="DNA INTERNALIZATION/COMPETENCE PROTEIN COMEC/REC2"/>
    <property type="match status" value="1"/>
</dbReference>
<name>A0A7G9LAJ7_9FLAO</name>
<feature type="domain" description="ComEC/Rec2-related protein" evidence="7">
    <location>
        <begin position="227"/>
        <end position="491"/>
    </location>
</feature>
<dbReference type="Pfam" id="PF13567">
    <property type="entry name" value="DUF4131"/>
    <property type="match status" value="1"/>
</dbReference>
<feature type="transmembrane region" description="Helical" evidence="6">
    <location>
        <begin position="415"/>
        <end position="437"/>
    </location>
</feature>
<feature type="transmembrane region" description="Helical" evidence="6">
    <location>
        <begin position="247"/>
        <end position="270"/>
    </location>
</feature>
<feature type="transmembrane region" description="Helical" evidence="6">
    <location>
        <begin position="325"/>
        <end position="345"/>
    </location>
</feature>
<accession>A0A7G9LAJ7</accession>
<dbReference type="Pfam" id="PF03772">
    <property type="entry name" value="Competence"/>
    <property type="match status" value="1"/>
</dbReference>
<sequence length="672" mass="78204">MKRLIYYLPMHFVVLGVIGIITQFYTQIWNFGVANIAIFFLSLLVLLFLVRNKIITTILTFISFFLIGIATVYVNDGRNHKDYYQNHLKENSTTVFTVKKVLKHGVYHNKYQVEVAQVDSIKTRGEILLNIQKDSLFIPLKVDDKLLLKPTFLAIKPASNPHQFNYKTYLEKQGIYQQVYIEKEQFLKLESKDFSLVGLSSSFRNYIQKSLEKHTFKKDELNVINALLLGQRQDISKDLIEDYQRAGAIHVLAVSGLHVGVILLLLTFILKPLEKLKYGRFLKTFCIVLLLWMFAFIAGLSASVVRAVTMFTFLAVGQTFQRKNVITFSLITSMFFLLIVKPMFLFDVGFQLSYLAVFGIIWVQPKLADIWKPKFKITNFFWQLLTVSVAAQLGVLPLSIFYFQQFPGLFLLSNFVIIPCLMYVLIGGILVIFLSLINFLPDFIVTIYGTVISWMNTFVSWISKQEDFLFKEISISFFMMIIWYLLIVFGVRFFLDMRPNKLLYFLTSILVLQTIYFIEVKNKESRNELVVFHKTRHAVIGKRVGEQLYLQHDLDSVNFDNDYSLKSYRIAEDIKEIQQTNFKNLINFYDDNILVIDSLGVYKIKGLQKPIVVLQYSPKINLERLIKTINPSQIIADGSNYRSYVEHWKKICQTENVPFYDTNKHGAFILKR</sequence>
<evidence type="ECO:0000256" key="2">
    <source>
        <dbReference type="ARBA" id="ARBA00022475"/>
    </source>
</evidence>
<reference evidence="9 10" key="1">
    <citation type="submission" date="2020-08" db="EMBL/GenBank/DDBJ databases">
        <title>Polaribacter sp. L12M9 isolated from gut of the Korean scallop.</title>
        <authorList>
            <person name="Jeong Y.S."/>
        </authorList>
    </citation>
    <scope>NUCLEOTIDE SEQUENCE [LARGE SCALE GENOMIC DNA]</scope>
    <source>
        <strain evidence="9 10">L12M9</strain>
    </source>
</reference>
<dbReference type="NCBIfam" id="TIGR00360">
    <property type="entry name" value="ComEC_N-term"/>
    <property type="match status" value="1"/>
</dbReference>
<feature type="transmembrane region" description="Helical" evidence="6">
    <location>
        <begin position="282"/>
        <end position="305"/>
    </location>
</feature>
<dbReference type="InterPro" id="IPR025405">
    <property type="entry name" value="DUF4131"/>
</dbReference>
<dbReference type="AlphaFoldDB" id="A0A7G9LAJ7"/>
<evidence type="ECO:0000256" key="1">
    <source>
        <dbReference type="ARBA" id="ARBA00004651"/>
    </source>
</evidence>
<feature type="domain" description="DUF4131" evidence="8">
    <location>
        <begin position="35"/>
        <end position="185"/>
    </location>
</feature>
<comment type="subcellular location">
    <subcellularLocation>
        <location evidence="1">Cell membrane</location>
        <topology evidence="1">Multi-pass membrane protein</topology>
    </subcellularLocation>
</comment>
<dbReference type="EMBL" id="CP060695">
    <property type="protein sequence ID" value="QNM85646.1"/>
    <property type="molecule type" value="Genomic_DNA"/>
</dbReference>
<keyword evidence="3 6" id="KW-0812">Transmembrane</keyword>
<evidence type="ECO:0000256" key="3">
    <source>
        <dbReference type="ARBA" id="ARBA00022692"/>
    </source>
</evidence>
<feature type="transmembrane region" description="Helical" evidence="6">
    <location>
        <begin position="380"/>
        <end position="403"/>
    </location>
</feature>
<keyword evidence="10" id="KW-1185">Reference proteome</keyword>
<feature type="transmembrane region" description="Helical" evidence="6">
    <location>
        <begin position="31"/>
        <end position="50"/>
    </location>
</feature>
<dbReference type="RefSeq" id="WP_187482548.1">
    <property type="nucleotide sequence ID" value="NZ_CP060695.1"/>
</dbReference>
<keyword evidence="2" id="KW-1003">Cell membrane</keyword>
<dbReference type="Proteomes" id="UP000515808">
    <property type="component" value="Chromosome"/>
</dbReference>
<evidence type="ECO:0000259" key="8">
    <source>
        <dbReference type="Pfam" id="PF13567"/>
    </source>
</evidence>
<dbReference type="KEGG" id="ppec:H9W90_00545"/>
<feature type="transmembrane region" description="Helical" evidence="6">
    <location>
        <begin position="501"/>
        <end position="518"/>
    </location>
</feature>
<dbReference type="InterPro" id="IPR052159">
    <property type="entry name" value="Competence_DNA_uptake"/>
</dbReference>
<gene>
    <name evidence="9" type="ORF">H9W90_00545</name>
</gene>
<dbReference type="InterPro" id="IPR004477">
    <property type="entry name" value="ComEC_N"/>
</dbReference>
<evidence type="ECO:0000256" key="6">
    <source>
        <dbReference type="SAM" id="Phobius"/>
    </source>
</evidence>